<keyword evidence="1" id="KW-0175">Coiled coil</keyword>
<dbReference type="EMBL" id="QXFY01000105">
    <property type="protein sequence ID" value="KAE9356842.1"/>
    <property type="molecule type" value="Genomic_DNA"/>
</dbReference>
<gene>
    <name evidence="2" type="ORF">PF008_g3441</name>
</gene>
<evidence type="ECO:0000313" key="3">
    <source>
        <dbReference type="Proteomes" id="UP000486351"/>
    </source>
</evidence>
<evidence type="ECO:0000256" key="1">
    <source>
        <dbReference type="SAM" id="Coils"/>
    </source>
</evidence>
<sequence length="396" mass="44093">MTSLPPPGECVGVLSTFLQDVETLDHLQQMSGQSKVRAAAPHPAKCASAKTKKRRSNPTWLKRKHELQALREQVAAMETHVLFLQSKRCSSNGPTMDESFARTGALVEKKRRRDAQEENERLRTNLKTYARQAKTLLAAAEERQEVQLIRGTVQATTTLHVEVGMGQRLRLSYPDVLDLLRTRVDARFREVEVSFALMKQPMASTDTNVVETVQAVAVDFARIQLLPFRSDEMSSALWSIVEVGDFPDGKDSIVTRLSRDAYAVRSHVTVHLECGGTISVNSARLLKRFDTPNGVVILAESNSDWTADHPGTGSWRHTTYEGGCFSIRDYPVEYGASAGICQTRSMLRLTPVDFTGQSASCAAPQTVNEVVIPSFRELVNSRHQFVENALFDMIRS</sequence>
<protein>
    <submittedName>
        <fullName evidence="2">Uncharacterized protein</fullName>
    </submittedName>
</protein>
<proteinExistence type="predicted"/>
<reference evidence="2 3" key="1">
    <citation type="submission" date="2018-09" db="EMBL/GenBank/DDBJ databases">
        <title>Genomic investigation of the strawberry pathogen Phytophthora fragariae indicates pathogenicity is determined by transcriptional variation in three key races.</title>
        <authorList>
            <person name="Adams T.M."/>
            <person name="Armitage A.D."/>
            <person name="Sobczyk M.K."/>
            <person name="Bates H.J."/>
            <person name="Dunwell J.M."/>
            <person name="Nellist C.F."/>
            <person name="Harrison R.J."/>
        </authorList>
    </citation>
    <scope>NUCLEOTIDE SEQUENCE [LARGE SCALE GENOMIC DNA]</scope>
    <source>
        <strain evidence="2 3">NOV-77</strain>
    </source>
</reference>
<dbReference type="Proteomes" id="UP000486351">
    <property type="component" value="Unassembled WGS sequence"/>
</dbReference>
<name>A0A6G0SEI2_9STRA</name>
<accession>A0A6G0SEI2</accession>
<evidence type="ECO:0000313" key="2">
    <source>
        <dbReference type="EMBL" id="KAE9356842.1"/>
    </source>
</evidence>
<organism evidence="2 3">
    <name type="scientific">Phytophthora fragariae</name>
    <dbReference type="NCBI Taxonomy" id="53985"/>
    <lineage>
        <taxon>Eukaryota</taxon>
        <taxon>Sar</taxon>
        <taxon>Stramenopiles</taxon>
        <taxon>Oomycota</taxon>
        <taxon>Peronosporomycetes</taxon>
        <taxon>Peronosporales</taxon>
        <taxon>Peronosporaceae</taxon>
        <taxon>Phytophthora</taxon>
    </lineage>
</organism>
<feature type="coiled-coil region" evidence="1">
    <location>
        <begin position="67"/>
        <end position="139"/>
    </location>
</feature>
<dbReference type="AlphaFoldDB" id="A0A6G0SEI2"/>
<comment type="caution">
    <text evidence="2">The sequence shown here is derived from an EMBL/GenBank/DDBJ whole genome shotgun (WGS) entry which is preliminary data.</text>
</comment>